<dbReference type="RefSeq" id="WP_257927337.1">
    <property type="nucleotide sequence ID" value="NZ_JAMXQV010000055.1"/>
</dbReference>
<reference evidence="2" key="1">
    <citation type="submission" date="2022-06" db="EMBL/GenBank/DDBJ databases">
        <title>Amycolatopsis iheyaensis sp. nov., a new species of the genus Amycolatopsis isolated from soil in Iheya island, Japan.</title>
        <authorList>
            <person name="Ngamcharungchit C."/>
            <person name="Kanto H."/>
            <person name="Take A."/>
            <person name="Intra B."/>
            <person name="Matsumoto A."/>
            <person name="Panbangred W."/>
            <person name="Inahashi Y."/>
        </authorList>
    </citation>
    <scope>NUCLEOTIDE SEQUENCE</scope>
    <source>
        <strain evidence="2">OK19-0408</strain>
    </source>
</reference>
<organism evidence="2 3">
    <name type="scientific">Amycolatopsis iheyensis</name>
    <dbReference type="NCBI Taxonomy" id="2945988"/>
    <lineage>
        <taxon>Bacteria</taxon>
        <taxon>Bacillati</taxon>
        <taxon>Actinomycetota</taxon>
        <taxon>Actinomycetes</taxon>
        <taxon>Pseudonocardiales</taxon>
        <taxon>Pseudonocardiaceae</taxon>
        <taxon>Amycolatopsis</taxon>
    </lineage>
</organism>
<keyword evidence="3" id="KW-1185">Reference proteome</keyword>
<keyword evidence="1" id="KW-1133">Transmembrane helix</keyword>
<keyword evidence="1" id="KW-0812">Transmembrane</keyword>
<proteinExistence type="predicted"/>
<gene>
    <name evidence="2" type="ORF">M8542_49030</name>
</gene>
<sequence>MSLNRPARLNRTLLALFGLALLAAGGFAVAAHFGKLTLLAPGSALTPGTSAPPTWVWYVVAASAIVAGLLLLRWLAAQLARKPKTHTWRFETDPDRGRTELAAATATTPFLAEVETYPGIHAAHATLAGTHDAPALALVLSVEQDGHPTAIRDRLETEGLPRLRQALDLDALPVTIEFRFTTKSGARTR</sequence>
<protein>
    <submittedName>
        <fullName evidence="2">Alkaline shock response membrane anchor protein AmaP</fullName>
    </submittedName>
</protein>
<keyword evidence="1" id="KW-0472">Membrane</keyword>
<dbReference type="Proteomes" id="UP001144096">
    <property type="component" value="Unassembled WGS sequence"/>
</dbReference>
<name>A0A9X2SQ64_9PSEU</name>
<feature type="transmembrane region" description="Helical" evidence="1">
    <location>
        <begin position="55"/>
        <end position="76"/>
    </location>
</feature>
<evidence type="ECO:0000313" key="3">
    <source>
        <dbReference type="Proteomes" id="UP001144096"/>
    </source>
</evidence>
<comment type="caution">
    <text evidence="2">The sequence shown here is derived from an EMBL/GenBank/DDBJ whole genome shotgun (WGS) entry which is preliminary data.</text>
</comment>
<dbReference type="EMBL" id="JAMXQV010000055">
    <property type="protein sequence ID" value="MCR6490764.1"/>
    <property type="molecule type" value="Genomic_DNA"/>
</dbReference>
<evidence type="ECO:0000313" key="2">
    <source>
        <dbReference type="EMBL" id="MCR6490764.1"/>
    </source>
</evidence>
<accession>A0A9X2SQ64</accession>
<dbReference type="AlphaFoldDB" id="A0A9X2SQ64"/>
<evidence type="ECO:0000256" key="1">
    <source>
        <dbReference type="SAM" id="Phobius"/>
    </source>
</evidence>